<dbReference type="STRING" id="362418.IW19_03105"/>
<dbReference type="EMBL" id="JPRL01000001">
    <property type="protein sequence ID" value="KFF04579.1"/>
    <property type="molecule type" value="Genomic_DNA"/>
</dbReference>
<proteinExistence type="predicted"/>
<accession>A0A085ZJG5</accession>
<reference evidence="1 2" key="1">
    <citation type="submission" date="2014-07" db="EMBL/GenBank/DDBJ databases">
        <title>Genome of Flavobacterium reichenbachii LMG 25512.</title>
        <authorList>
            <person name="Stropko S.J."/>
            <person name="Pipes S.E."/>
            <person name="Newman J.D."/>
        </authorList>
    </citation>
    <scope>NUCLEOTIDE SEQUENCE [LARGE SCALE GENOMIC DNA]</scope>
    <source>
        <strain evidence="1 2">LMG 25512</strain>
    </source>
</reference>
<dbReference type="RefSeq" id="WP_035681029.1">
    <property type="nucleotide sequence ID" value="NZ_JPRL01000001.1"/>
</dbReference>
<gene>
    <name evidence="1" type="ORF">IW19_03105</name>
</gene>
<protein>
    <submittedName>
        <fullName evidence="1">Uncharacterized protein</fullName>
    </submittedName>
</protein>
<organism evidence="1 2">
    <name type="scientific">Flavobacterium reichenbachii</name>
    <dbReference type="NCBI Taxonomy" id="362418"/>
    <lineage>
        <taxon>Bacteria</taxon>
        <taxon>Pseudomonadati</taxon>
        <taxon>Bacteroidota</taxon>
        <taxon>Flavobacteriia</taxon>
        <taxon>Flavobacteriales</taxon>
        <taxon>Flavobacteriaceae</taxon>
        <taxon>Flavobacterium</taxon>
    </lineage>
</organism>
<dbReference type="AlphaFoldDB" id="A0A085ZJG5"/>
<sequence length="514" mass="61887">MANHQKDFLFVLIKSLSKSEKRQFKIFASRLETSSNTKFIELFNILDKSETYDEKLILKSGIIKKIQLSNLKSYLYKQILVSIRLNIPSQNIRYQLREQIDFAGILYNKGLYKQSLKILDKTKMIALENDEKYMAYEIVEFEKLIESQYITRSIQGRADELVIQAKELNYRNTISSKLSNLSLQLYGIMLKTGYVKNDEEYKYIDDYFNKHISKLDESKFGFREKYWFYNANLWRSFLVQDFLASYKYAYKWVTLFYDNPNMIYQNPVFFLKGNHYFLESLYMLKYKSNFKKYLSVLEDTIQDEKFPVNDNIASLSFLYVYNNKLNLHILEGTFEESEYLIPEILEKIKLHSEHLDEHHEMLFFYKIASIYFGNEKYTECIFYLDKIINNKNLTMREDLMCFARLLSLIAHYELGKDYYLENHLKSTYKFLLKMNDLHEVQKEIIKFLRNLNNFYPADIKKEFKKMHARFVELEKNTYEKRAFLYLDIISWLESKIENRKIAAIIKEKAKLNSR</sequence>
<evidence type="ECO:0000313" key="1">
    <source>
        <dbReference type="EMBL" id="KFF04579.1"/>
    </source>
</evidence>
<dbReference type="Proteomes" id="UP000028715">
    <property type="component" value="Unassembled WGS sequence"/>
</dbReference>
<comment type="caution">
    <text evidence="1">The sequence shown here is derived from an EMBL/GenBank/DDBJ whole genome shotgun (WGS) entry which is preliminary data.</text>
</comment>
<dbReference type="OrthoDB" id="714416at2"/>
<dbReference type="eggNOG" id="COG0535">
    <property type="taxonomic scope" value="Bacteria"/>
</dbReference>
<keyword evidence="2" id="KW-1185">Reference proteome</keyword>
<evidence type="ECO:0000313" key="2">
    <source>
        <dbReference type="Proteomes" id="UP000028715"/>
    </source>
</evidence>
<name>A0A085ZJG5_9FLAO</name>